<evidence type="ECO:0000256" key="8">
    <source>
        <dbReference type="ARBA" id="ARBA00022989"/>
    </source>
</evidence>
<dbReference type="GO" id="GO:0009252">
    <property type="term" value="P:peptidoglycan biosynthetic process"/>
    <property type="evidence" value="ECO:0007669"/>
    <property type="project" value="UniProtKB-UniRule"/>
</dbReference>
<evidence type="ECO:0000256" key="4">
    <source>
        <dbReference type="ARBA" id="ARBA00022679"/>
    </source>
</evidence>
<dbReference type="UniPathway" id="UPA00219"/>
<comment type="function">
    <text evidence="11">Peptidoglycan polymerase that is essential for cell wall elongation.</text>
</comment>
<dbReference type="GO" id="GO:0051301">
    <property type="term" value="P:cell division"/>
    <property type="evidence" value="ECO:0007669"/>
    <property type="project" value="InterPro"/>
</dbReference>
<evidence type="ECO:0000256" key="7">
    <source>
        <dbReference type="ARBA" id="ARBA00022984"/>
    </source>
</evidence>
<keyword evidence="4 11" id="KW-0808">Transferase</keyword>
<dbReference type="NCBIfam" id="TIGR02210">
    <property type="entry name" value="rodA_shape"/>
    <property type="match status" value="1"/>
</dbReference>
<keyword evidence="5 11" id="KW-0812">Transmembrane</keyword>
<dbReference type="InterPro" id="IPR011923">
    <property type="entry name" value="RodA/MrdB"/>
</dbReference>
<accession>A0A7D5ZEZ7</accession>
<keyword evidence="8 11" id="KW-1133">Transmembrane helix</keyword>
<keyword evidence="10 11" id="KW-0961">Cell wall biogenesis/degradation</keyword>
<dbReference type="GO" id="GO:0008955">
    <property type="term" value="F:peptidoglycan glycosyltransferase activity"/>
    <property type="evidence" value="ECO:0007669"/>
    <property type="project" value="UniProtKB-UniRule"/>
</dbReference>
<dbReference type="GO" id="GO:0005886">
    <property type="term" value="C:plasma membrane"/>
    <property type="evidence" value="ECO:0007669"/>
    <property type="project" value="UniProtKB-SubCell"/>
</dbReference>
<reference evidence="12 13" key="1">
    <citation type="journal article" date="2016" name="Int. J. Syst. Evol. Microbiol.">
        <title>Chitinibacter fontanus sp. nov., isolated from a spring.</title>
        <authorList>
            <person name="Sheu S.Y."/>
            <person name="Li Y.S."/>
            <person name="Young C.C."/>
            <person name="Chen W.M."/>
        </authorList>
    </citation>
    <scope>NUCLEOTIDE SEQUENCE [LARGE SCALE GENOMIC DNA]</scope>
    <source>
        <strain evidence="12 13">STM-7</strain>
    </source>
</reference>
<dbReference type="PROSITE" id="PS00428">
    <property type="entry name" value="FTSW_RODA_SPOVE"/>
    <property type="match status" value="1"/>
</dbReference>
<keyword evidence="3 11" id="KW-0328">Glycosyltransferase</keyword>
<dbReference type="AlphaFoldDB" id="A0A7D5ZEZ7"/>
<keyword evidence="13" id="KW-1185">Reference proteome</keyword>
<dbReference type="EC" id="2.4.99.28" evidence="11"/>
<dbReference type="KEGG" id="cfon:HZU75_10010"/>
<keyword evidence="11" id="KW-0997">Cell inner membrane</keyword>
<feature type="transmembrane region" description="Helical" evidence="11">
    <location>
        <begin position="62"/>
        <end position="80"/>
    </location>
</feature>
<keyword evidence="6 11" id="KW-0133">Cell shape</keyword>
<dbReference type="EMBL" id="CP058952">
    <property type="protein sequence ID" value="QLI81844.1"/>
    <property type="molecule type" value="Genomic_DNA"/>
</dbReference>
<feature type="transmembrane region" description="Helical" evidence="11">
    <location>
        <begin position="318"/>
        <end position="336"/>
    </location>
</feature>
<dbReference type="Pfam" id="PF01098">
    <property type="entry name" value="FTSW_RODA_SPOVE"/>
    <property type="match status" value="1"/>
</dbReference>
<sequence length="385" mass="43162">MPHRPLRRQLARRRHVIKHIWERIKKPIDPWLLLFIVLLFIVSSFVLYSASNRDLERVLDKVTFMGIALFIMWCIANIQPRILMQLALPAYAVGVILLIAVELFGVTSHGATRWLNIGITRIQPSELMRLALPLMLAWYFHHFESTLNWRHFIVAALIMVVPVVLILKQPDLGTSLLIASSGFYVLFFAGLSWRFIGLMSGAIAAFAYVVTHWNMCINVLHEYQCRRIATMLDPMEDPLGAGYHIIQGTIAIGSGGWFGKGWLAGTQTHLDFIPERTTDFIFAVYGEEFGLVGNCILLILYLLVIFRGLMISNSANTLFGRLLAGAIAMNFFTYALVNMGMVSGMLPVVGVPLPLISYGGTSMVSILATFGLLMSIQRDRSLMKG</sequence>
<dbReference type="RefSeq" id="WP_180305951.1">
    <property type="nucleotide sequence ID" value="NZ_CP058952.1"/>
</dbReference>
<feature type="transmembrane region" description="Helical" evidence="11">
    <location>
        <begin position="149"/>
        <end position="167"/>
    </location>
</feature>
<feature type="transmembrane region" description="Helical" evidence="11">
    <location>
        <begin position="31"/>
        <end position="50"/>
    </location>
</feature>
<evidence type="ECO:0000313" key="13">
    <source>
        <dbReference type="Proteomes" id="UP000510822"/>
    </source>
</evidence>
<dbReference type="InterPro" id="IPR001182">
    <property type="entry name" value="FtsW/RodA"/>
</dbReference>
<protein>
    <recommendedName>
        <fullName evidence="11">Peptidoglycan glycosyltransferase MrdB</fullName>
        <shortName evidence="11">PGT</shortName>
        <ecNumber evidence="11">2.4.99.28</ecNumber>
    </recommendedName>
    <alternativeName>
        <fullName evidence="11">Cell elongation protein RodA</fullName>
    </alternativeName>
    <alternativeName>
        <fullName evidence="11">Cell wall polymerase</fullName>
    </alternativeName>
    <alternativeName>
        <fullName evidence="11">Peptidoglycan polymerase</fullName>
        <shortName evidence="11">PG polymerase</shortName>
    </alternativeName>
</protein>
<gene>
    <name evidence="11 12" type="primary">rodA</name>
    <name evidence="11" type="synonym">mrdB</name>
    <name evidence="12" type="ORF">HZU75_10010</name>
</gene>
<evidence type="ECO:0000256" key="11">
    <source>
        <dbReference type="HAMAP-Rule" id="MF_02079"/>
    </source>
</evidence>
<evidence type="ECO:0000256" key="6">
    <source>
        <dbReference type="ARBA" id="ARBA00022960"/>
    </source>
</evidence>
<feature type="transmembrane region" description="Helical" evidence="11">
    <location>
        <begin position="202"/>
        <end position="220"/>
    </location>
</feature>
<evidence type="ECO:0000256" key="10">
    <source>
        <dbReference type="ARBA" id="ARBA00023316"/>
    </source>
</evidence>
<dbReference type="GO" id="GO:0071555">
    <property type="term" value="P:cell wall organization"/>
    <property type="evidence" value="ECO:0007669"/>
    <property type="project" value="UniProtKB-KW"/>
</dbReference>
<dbReference type="InterPro" id="IPR018365">
    <property type="entry name" value="Cell_cycle_FtsW-rel_CS"/>
</dbReference>
<keyword evidence="2 11" id="KW-1003">Cell membrane</keyword>
<proteinExistence type="inferred from homology"/>
<keyword evidence="9 11" id="KW-0472">Membrane</keyword>
<feature type="transmembrane region" description="Helical" evidence="11">
    <location>
        <begin position="174"/>
        <end position="196"/>
    </location>
</feature>
<name>A0A7D5ZEZ7_9NEIS</name>
<evidence type="ECO:0000256" key="1">
    <source>
        <dbReference type="ARBA" id="ARBA00004141"/>
    </source>
</evidence>
<dbReference type="HAMAP" id="MF_02079">
    <property type="entry name" value="PGT_RodA"/>
    <property type="match status" value="1"/>
</dbReference>
<feature type="transmembrane region" description="Helical" evidence="11">
    <location>
        <begin position="241"/>
        <end position="260"/>
    </location>
</feature>
<comment type="subcellular location">
    <subcellularLocation>
        <location evidence="11">Cell inner membrane</location>
        <topology evidence="11">Multi-pass membrane protein</topology>
    </subcellularLocation>
    <subcellularLocation>
        <location evidence="1">Membrane</location>
        <topology evidence="1">Multi-pass membrane protein</topology>
    </subcellularLocation>
</comment>
<dbReference type="PANTHER" id="PTHR30474:SF1">
    <property type="entry name" value="PEPTIDOGLYCAN GLYCOSYLTRANSFERASE MRDB"/>
    <property type="match status" value="1"/>
</dbReference>
<feature type="transmembrane region" description="Helical" evidence="11">
    <location>
        <begin position="280"/>
        <end position="306"/>
    </location>
</feature>
<feature type="transmembrane region" description="Helical" evidence="11">
    <location>
        <begin position="86"/>
        <end position="106"/>
    </location>
</feature>
<evidence type="ECO:0000256" key="3">
    <source>
        <dbReference type="ARBA" id="ARBA00022676"/>
    </source>
</evidence>
<evidence type="ECO:0000256" key="9">
    <source>
        <dbReference type="ARBA" id="ARBA00023136"/>
    </source>
</evidence>
<feature type="transmembrane region" description="Helical" evidence="11">
    <location>
        <begin position="356"/>
        <end position="376"/>
    </location>
</feature>
<evidence type="ECO:0000256" key="5">
    <source>
        <dbReference type="ARBA" id="ARBA00022692"/>
    </source>
</evidence>
<organism evidence="12 13">
    <name type="scientific">Chitinibacter fontanus</name>
    <dbReference type="NCBI Taxonomy" id="1737446"/>
    <lineage>
        <taxon>Bacteria</taxon>
        <taxon>Pseudomonadati</taxon>
        <taxon>Pseudomonadota</taxon>
        <taxon>Betaproteobacteria</taxon>
        <taxon>Neisseriales</taxon>
        <taxon>Chitinibacteraceae</taxon>
        <taxon>Chitinibacter</taxon>
    </lineage>
</organism>
<evidence type="ECO:0000313" key="12">
    <source>
        <dbReference type="EMBL" id="QLI81844.1"/>
    </source>
</evidence>
<evidence type="ECO:0000256" key="2">
    <source>
        <dbReference type="ARBA" id="ARBA00022475"/>
    </source>
</evidence>
<dbReference type="GO" id="GO:0015648">
    <property type="term" value="F:lipid-linked peptidoglycan transporter activity"/>
    <property type="evidence" value="ECO:0007669"/>
    <property type="project" value="TreeGrafter"/>
</dbReference>
<keyword evidence="7 11" id="KW-0573">Peptidoglycan synthesis</keyword>
<dbReference type="Proteomes" id="UP000510822">
    <property type="component" value="Chromosome"/>
</dbReference>
<dbReference type="GO" id="GO:0008360">
    <property type="term" value="P:regulation of cell shape"/>
    <property type="evidence" value="ECO:0007669"/>
    <property type="project" value="UniProtKB-KW"/>
</dbReference>
<dbReference type="GO" id="GO:0032153">
    <property type="term" value="C:cell division site"/>
    <property type="evidence" value="ECO:0007669"/>
    <property type="project" value="TreeGrafter"/>
</dbReference>
<comment type="similarity">
    <text evidence="11">Belongs to the SEDS family. MrdB/RodA subfamily.</text>
</comment>
<dbReference type="PANTHER" id="PTHR30474">
    <property type="entry name" value="CELL CYCLE PROTEIN"/>
    <property type="match status" value="1"/>
</dbReference>
<comment type="catalytic activity">
    <reaction evidence="11">
        <text>[GlcNAc-(1-&gt;4)-Mur2Ac(oyl-L-Ala-gamma-D-Glu-L-Lys-D-Ala-D-Ala)](n)-di-trans,octa-cis-undecaprenyl diphosphate + beta-D-GlcNAc-(1-&gt;4)-Mur2Ac(oyl-L-Ala-gamma-D-Glu-L-Lys-D-Ala-D-Ala)-di-trans,octa-cis-undecaprenyl diphosphate = [GlcNAc-(1-&gt;4)-Mur2Ac(oyl-L-Ala-gamma-D-Glu-L-Lys-D-Ala-D-Ala)](n+1)-di-trans,octa-cis-undecaprenyl diphosphate + di-trans,octa-cis-undecaprenyl diphosphate + H(+)</text>
        <dbReference type="Rhea" id="RHEA:23708"/>
        <dbReference type="Rhea" id="RHEA-COMP:9602"/>
        <dbReference type="Rhea" id="RHEA-COMP:9603"/>
        <dbReference type="ChEBI" id="CHEBI:15378"/>
        <dbReference type="ChEBI" id="CHEBI:58405"/>
        <dbReference type="ChEBI" id="CHEBI:60033"/>
        <dbReference type="ChEBI" id="CHEBI:78435"/>
        <dbReference type="EC" id="2.4.99.28"/>
    </reaction>
</comment>
<comment type="pathway">
    <text evidence="11">Cell wall biogenesis; peptidoglycan biosynthesis.</text>
</comment>